<comment type="caution">
    <text evidence="2">The sequence shown here is derived from an EMBL/GenBank/DDBJ whole genome shotgun (WGS) entry which is preliminary data.</text>
</comment>
<organism evidence="2 3">
    <name type="scientific">Phialemonium thermophilum</name>
    <dbReference type="NCBI Taxonomy" id="223376"/>
    <lineage>
        <taxon>Eukaryota</taxon>
        <taxon>Fungi</taxon>
        <taxon>Dikarya</taxon>
        <taxon>Ascomycota</taxon>
        <taxon>Pezizomycotina</taxon>
        <taxon>Sordariomycetes</taxon>
        <taxon>Sordariomycetidae</taxon>
        <taxon>Cephalothecales</taxon>
        <taxon>Cephalothecaceae</taxon>
        <taxon>Phialemonium</taxon>
    </lineage>
</organism>
<name>A0ABR3VG38_9PEZI</name>
<evidence type="ECO:0000313" key="3">
    <source>
        <dbReference type="Proteomes" id="UP001586593"/>
    </source>
</evidence>
<keyword evidence="3" id="KW-1185">Reference proteome</keyword>
<feature type="compositionally biased region" description="Basic and acidic residues" evidence="1">
    <location>
        <begin position="103"/>
        <end position="112"/>
    </location>
</feature>
<dbReference type="Proteomes" id="UP001586593">
    <property type="component" value="Unassembled WGS sequence"/>
</dbReference>
<evidence type="ECO:0000256" key="1">
    <source>
        <dbReference type="SAM" id="MobiDB-lite"/>
    </source>
</evidence>
<proteinExistence type="predicted"/>
<protein>
    <submittedName>
        <fullName evidence="2">Uncharacterized protein</fullName>
    </submittedName>
</protein>
<sequence length="211" mass="22752">MYFVHVQRRASWRVRPPFISTLPLPVPSPAAPCLVARTFCVAVRPALGTVRAALRRVHALAKLSLPPQPPHGSEKDLTVATMAASDSNSSSTTTPAAAPAPPKTDRDVEAQSERPWKVSHLRLVLDQAGVDSRVLDYAYPGDGTEDSPYVVDFLPGDPRNPMLLPVWRKWTYTMVASISTMAVSFASSASPFSASPSSSWASLLARCCGRP</sequence>
<evidence type="ECO:0000313" key="2">
    <source>
        <dbReference type="EMBL" id="KAL1840258.1"/>
    </source>
</evidence>
<gene>
    <name evidence="2" type="ORF">VTK73DRAFT_3805</name>
</gene>
<feature type="compositionally biased region" description="Low complexity" evidence="1">
    <location>
        <begin position="82"/>
        <end position="97"/>
    </location>
</feature>
<accession>A0ABR3VG38</accession>
<dbReference type="EMBL" id="JAZHXJ010002227">
    <property type="protein sequence ID" value="KAL1840258.1"/>
    <property type="molecule type" value="Genomic_DNA"/>
</dbReference>
<feature type="region of interest" description="Disordered" evidence="1">
    <location>
        <begin position="82"/>
        <end position="112"/>
    </location>
</feature>
<reference evidence="2 3" key="1">
    <citation type="journal article" date="2024" name="Commun. Biol.">
        <title>Comparative genomic analysis of thermophilic fungi reveals convergent evolutionary adaptations and gene losses.</title>
        <authorList>
            <person name="Steindorff A.S."/>
            <person name="Aguilar-Pontes M.V."/>
            <person name="Robinson A.J."/>
            <person name="Andreopoulos B."/>
            <person name="LaButti K."/>
            <person name="Kuo A."/>
            <person name="Mondo S."/>
            <person name="Riley R."/>
            <person name="Otillar R."/>
            <person name="Haridas S."/>
            <person name="Lipzen A."/>
            <person name="Grimwood J."/>
            <person name="Schmutz J."/>
            <person name="Clum A."/>
            <person name="Reid I.D."/>
            <person name="Moisan M.C."/>
            <person name="Butler G."/>
            <person name="Nguyen T.T.M."/>
            <person name="Dewar K."/>
            <person name="Conant G."/>
            <person name="Drula E."/>
            <person name="Henrissat B."/>
            <person name="Hansel C."/>
            <person name="Singer S."/>
            <person name="Hutchinson M.I."/>
            <person name="de Vries R.P."/>
            <person name="Natvig D.O."/>
            <person name="Powell A.J."/>
            <person name="Tsang A."/>
            <person name="Grigoriev I.V."/>
        </authorList>
    </citation>
    <scope>NUCLEOTIDE SEQUENCE [LARGE SCALE GENOMIC DNA]</scope>
    <source>
        <strain evidence="2 3">ATCC 24622</strain>
    </source>
</reference>